<feature type="compositionally biased region" description="Acidic residues" evidence="6">
    <location>
        <begin position="18"/>
        <end position="30"/>
    </location>
</feature>
<gene>
    <name evidence="8" type="ORF">RJ640_030432</name>
</gene>
<dbReference type="CDD" id="cd10017">
    <property type="entry name" value="B3_DNA"/>
    <property type="match status" value="1"/>
</dbReference>
<dbReference type="InterPro" id="IPR015300">
    <property type="entry name" value="DNA-bd_pseudobarrel_sf"/>
</dbReference>
<evidence type="ECO:0000256" key="1">
    <source>
        <dbReference type="ARBA" id="ARBA00004123"/>
    </source>
</evidence>
<feature type="region of interest" description="Disordered" evidence="6">
    <location>
        <begin position="1"/>
        <end position="105"/>
    </location>
</feature>
<comment type="caution">
    <text evidence="8">The sequence shown here is derived from an EMBL/GenBank/DDBJ whole genome shotgun (WGS) entry which is preliminary data.</text>
</comment>
<dbReference type="Proteomes" id="UP001187471">
    <property type="component" value="Unassembled WGS sequence"/>
</dbReference>
<dbReference type="PANTHER" id="PTHR31391">
    <property type="entry name" value="B3 DOMAIN-CONTAINING PROTEIN OS11G0197600-RELATED"/>
    <property type="match status" value="1"/>
</dbReference>
<dbReference type="AlphaFoldDB" id="A0AA88U3R4"/>
<dbReference type="InterPro" id="IPR003340">
    <property type="entry name" value="B3_DNA-bd"/>
</dbReference>
<evidence type="ECO:0000313" key="9">
    <source>
        <dbReference type="Proteomes" id="UP001187471"/>
    </source>
</evidence>
<name>A0AA88U3R4_9ASTE</name>
<feature type="compositionally biased region" description="Polar residues" evidence="6">
    <location>
        <begin position="86"/>
        <end position="99"/>
    </location>
</feature>
<dbReference type="PANTHER" id="PTHR31391:SF135">
    <property type="entry name" value="B3 DOMAIN-CONTAINING PROTEIN OS01G0234100-LIKE ISOFORM X1"/>
    <property type="match status" value="1"/>
</dbReference>
<feature type="domain" description="TF-B3" evidence="7">
    <location>
        <begin position="113"/>
        <end position="208"/>
    </location>
</feature>
<evidence type="ECO:0000259" key="7">
    <source>
        <dbReference type="PROSITE" id="PS50863"/>
    </source>
</evidence>
<dbReference type="InterPro" id="IPR044837">
    <property type="entry name" value="REM16-like"/>
</dbReference>
<evidence type="ECO:0000256" key="4">
    <source>
        <dbReference type="ARBA" id="ARBA00023163"/>
    </source>
</evidence>
<dbReference type="GO" id="GO:0003677">
    <property type="term" value="F:DNA binding"/>
    <property type="evidence" value="ECO:0007669"/>
    <property type="project" value="UniProtKB-KW"/>
</dbReference>
<evidence type="ECO:0000256" key="6">
    <source>
        <dbReference type="SAM" id="MobiDB-lite"/>
    </source>
</evidence>
<dbReference type="PROSITE" id="PS50863">
    <property type="entry name" value="B3"/>
    <property type="match status" value="1"/>
</dbReference>
<sequence>MRMRRLNNLTQSKHDHEPDDEEVTKEETEEGYEKGPRSASTRSSEDDETIPCSVEDNLTLSQMYRHHGTSPSAPTPSTPFPASEQEVATSNGPKPQNSPGHAKSPAMIRAEEIQSSLGSQFPSFTRLMGLPKLFSKSHLPRTNTTLVLEDETGEQFDLKYIAEKTGLSGGWRKFAVGHNLLEGDALVHIVRAKDMAEEDGPCSILDAHTVQTDAERTTTNSKARKRKPLKSLLLTVCQKKKRTGLSRSVPQLARQVEKSGNDSEGTSSKVVADSDFSGPAFLFEDVKRFEDFHIQINGLCIDSELPEHLRMKYYELCRHRNEFLHVGLIPGLYSKLAAGIIGETVNIADAIRACKLTTFLSGFAVWEKSLKSFELLGMNVEFLHNRIGRLLSIAIDSKGVSDAQREAKSEQTRIVNEIKNLEAKVLELKGASEKFDAPQSKVEEYELRFQEEANAPW</sequence>
<reference evidence="8" key="1">
    <citation type="submission" date="2022-12" db="EMBL/GenBank/DDBJ databases">
        <title>Draft genome assemblies for two species of Escallonia (Escalloniales).</title>
        <authorList>
            <person name="Chanderbali A."/>
            <person name="Dervinis C."/>
            <person name="Anghel I."/>
            <person name="Soltis D."/>
            <person name="Soltis P."/>
            <person name="Zapata F."/>
        </authorList>
    </citation>
    <scope>NUCLEOTIDE SEQUENCE</scope>
    <source>
        <strain evidence="8">UCBG92.1500</strain>
        <tissue evidence="8">Leaf</tissue>
    </source>
</reference>
<comment type="subcellular location">
    <subcellularLocation>
        <location evidence="1">Nucleus</location>
    </subcellularLocation>
</comment>
<dbReference type="EMBL" id="JAVXUO010003001">
    <property type="protein sequence ID" value="KAK2967561.1"/>
    <property type="molecule type" value="Genomic_DNA"/>
</dbReference>
<keyword evidence="2" id="KW-0805">Transcription regulation</keyword>
<keyword evidence="4" id="KW-0804">Transcription</keyword>
<evidence type="ECO:0000256" key="5">
    <source>
        <dbReference type="ARBA" id="ARBA00023242"/>
    </source>
</evidence>
<dbReference type="GO" id="GO:0005634">
    <property type="term" value="C:nucleus"/>
    <property type="evidence" value="ECO:0007669"/>
    <property type="project" value="UniProtKB-SubCell"/>
</dbReference>
<feature type="region of interest" description="Disordered" evidence="6">
    <location>
        <begin position="245"/>
        <end position="269"/>
    </location>
</feature>
<evidence type="ECO:0000256" key="2">
    <source>
        <dbReference type="ARBA" id="ARBA00023015"/>
    </source>
</evidence>
<evidence type="ECO:0000313" key="8">
    <source>
        <dbReference type="EMBL" id="KAK2967561.1"/>
    </source>
</evidence>
<proteinExistence type="predicted"/>
<evidence type="ECO:0000256" key="3">
    <source>
        <dbReference type="ARBA" id="ARBA00023125"/>
    </source>
</evidence>
<keyword evidence="3" id="KW-0238">DNA-binding</keyword>
<dbReference type="Gene3D" id="2.40.330.10">
    <property type="entry name" value="DNA-binding pseudobarrel domain"/>
    <property type="match status" value="1"/>
</dbReference>
<accession>A0AA88U3R4</accession>
<keyword evidence="5" id="KW-0539">Nucleus</keyword>
<dbReference type="Pfam" id="PF02362">
    <property type="entry name" value="B3"/>
    <property type="match status" value="1"/>
</dbReference>
<dbReference type="SUPFAM" id="SSF101936">
    <property type="entry name" value="DNA-binding pseudobarrel domain"/>
    <property type="match status" value="1"/>
</dbReference>
<organism evidence="8 9">
    <name type="scientific">Escallonia rubra</name>
    <dbReference type="NCBI Taxonomy" id="112253"/>
    <lineage>
        <taxon>Eukaryota</taxon>
        <taxon>Viridiplantae</taxon>
        <taxon>Streptophyta</taxon>
        <taxon>Embryophyta</taxon>
        <taxon>Tracheophyta</taxon>
        <taxon>Spermatophyta</taxon>
        <taxon>Magnoliopsida</taxon>
        <taxon>eudicotyledons</taxon>
        <taxon>Gunneridae</taxon>
        <taxon>Pentapetalae</taxon>
        <taxon>asterids</taxon>
        <taxon>campanulids</taxon>
        <taxon>Escalloniales</taxon>
        <taxon>Escalloniaceae</taxon>
        <taxon>Escallonia</taxon>
    </lineage>
</organism>
<keyword evidence="9" id="KW-1185">Reference proteome</keyword>
<protein>
    <recommendedName>
        <fullName evidence="7">TF-B3 domain-containing protein</fullName>
    </recommendedName>
</protein>